<feature type="compositionally biased region" description="Low complexity" evidence="1">
    <location>
        <begin position="8"/>
        <end position="33"/>
    </location>
</feature>
<evidence type="ECO:0000313" key="2">
    <source>
        <dbReference type="EMBL" id="KAL0958999.1"/>
    </source>
</evidence>
<feature type="region of interest" description="Disordered" evidence="1">
    <location>
        <begin position="1"/>
        <end position="34"/>
    </location>
</feature>
<reference evidence="3" key="1">
    <citation type="submission" date="2024-06" db="EMBL/GenBank/DDBJ databases">
        <title>Multi-omics analyses provide insights into the biosynthesis of the anticancer antibiotic pleurotin in Hohenbuehelia grisea.</title>
        <authorList>
            <person name="Weaver J.A."/>
            <person name="Alberti F."/>
        </authorList>
    </citation>
    <scope>NUCLEOTIDE SEQUENCE [LARGE SCALE GENOMIC DNA]</scope>
    <source>
        <strain evidence="3">T-177</strain>
    </source>
</reference>
<keyword evidence="3" id="KW-1185">Reference proteome</keyword>
<dbReference type="Proteomes" id="UP001556367">
    <property type="component" value="Unassembled WGS sequence"/>
</dbReference>
<evidence type="ECO:0000256" key="1">
    <source>
        <dbReference type="SAM" id="MobiDB-lite"/>
    </source>
</evidence>
<proteinExistence type="predicted"/>
<organism evidence="2 3">
    <name type="scientific">Hohenbuehelia grisea</name>
    <dbReference type="NCBI Taxonomy" id="104357"/>
    <lineage>
        <taxon>Eukaryota</taxon>
        <taxon>Fungi</taxon>
        <taxon>Dikarya</taxon>
        <taxon>Basidiomycota</taxon>
        <taxon>Agaricomycotina</taxon>
        <taxon>Agaricomycetes</taxon>
        <taxon>Agaricomycetidae</taxon>
        <taxon>Agaricales</taxon>
        <taxon>Pleurotineae</taxon>
        <taxon>Pleurotaceae</taxon>
        <taxon>Hohenbuehelia</taxon>
    </lineage>
</organism>
<gene>
    <name evidence="2" type="ORF">HGRIS_014312</name>
</gene>
<protein>
    <submittedName>
        <fullName evidence="2">Uncharacterized protein</fullName>
    </submittedName>
</protein>
<dbReference type="EMBL" id="JASNQZ010000003">
    <property type="protein sequence ID" value="KAL0958999.1"/>
    <property type="molecule type" value="Genomic_DNA"/>
</dbReference>
<sequence length="234" mass="24740">MTSPTIVAPSSHTAALASPTSSSQSRPASPTHSNNLEPGRLYAVLSYRGDLASWTWAFFVPDPAGSPIGSRGTIFRVVSHAERDLSCGEDTGLGIAVACVPSLDAAVGGGWSFDMSTTDITGSPITVAIVSLGDLESLGPYEDVIGGDGLEPMFRTVPIPESGTGGAALVNRHGVTFSSRTWFLDAICVLHDCGVVTCDDVWMLERELRRFAFSAMDGYLQNKGWTSFTAERCS</sequence>
<name>A0ABR3JSZ4_9AGAR</name>
<evidence type="ECO:0000313" key="3">
    <source>
        <dbReference type="Proteomes" id="UP001556367"/>
    </source>
</evidence>
<comment type="caution">
    <text evidence="2">The sequence shown here is derived from an EMBL/GenBank/DDBJ whole genome shotgun (WGS) entry which is preliminary data.</text>
</comment>
<accession>A0ABR3JSZ4</accession>